<evidence type="ECO:0000313" key="5">
    <source>
        <dbReference type="Proteomes" id="UP000481153"/>
    </source>
</evidence>
<protein>
    <recommendedName>
        <fullName evidence="3">DDE Tnp4 domain-containing protein</fullName>
    </recommendedName>
</protein>
<proteinExistence type="predicted"/>
<comment type="cofactor">
    <cofactor evidence="1">
        <name>a divalent metal cation</name>
        <dbReference type="ChEBI" id="CHEBI:60240"/>
    </cofactor>
</comment>
<keyword evidence="2" id="KW-0479">Metal-binding</keyword>
<dbReference type="AlphaFoldDB" id="A0A6G0XCS3"/>
<evidence type="ECO:0000313" key="4">
    <source>
        <dbReference type="EMBL" id="KAF0737934.1"/>
    </source>
</evidence>
<dbReference type="VEuPathDB" id="FungiDB:AeMF1_021107"/>
<dbReference type="VEuPathDB" id="FungiDB:AeMF1_014313"/>
<comment type="caution">
    <text evidence="4">The sequence shown here is derived from an EMBL/GenBank/DDBJ whole genome shotgun (WGS) entry which is preliminary data.</text>
</comment>
<evidence type="ECO:0000259" key="3">
    <source>
        <dbReference type="Pfam" id="PF13359"/>
    </source>
</evidence>
<evidence type="ECO:0000256" key="1">
    <source>
        <dbReference type="ARBA" id="ARBA00001968"/>
    </source>
</evidence>
<sequence length="416" mass="47549">MLFLKVYSSENVHATIAAADEKTFRKWSWAILEALASLNVIQWRNRFHQAPAGVRLFVSLDGTDFAIQEPKPFDKKWWSHKLNRAALRYEVGICIRTGCIVWVHGGKPAGEWPDLKLAQDAYVLAVQKDEMALADKGYMNRRYFVNPKYYPSSAAAQKKIMARHETANARFKQFGVLKNIFRHKVEDHMTCFLSVANLVQIAIECESPFSQHVFQAQVDIPYDLDNVVDPVRVHVVDRLSAHDFYTKTVTAIDPEIVQRVSPFMTYKRRVSEDASGESWAVNVLYREFHDPDRVTFVGQTVEDDKFEKFAYSKRESITWVVVTRVAPSTTRVTFMSLSSLEYTEQGFLSLENQARNYGLQLDGNDPSIAEIYASRLKVVGDPGVATYTAYLNDVVEATKERANVQDHEDLLNLFLQ</sequence>
<dbReference type="Proteomes" id="UP000481153">
    <property type="component" value="Unassembled WGS sequence"/>
</dbReference>
<reference evidence="4 5" key="1">
    <citation type="submission" date="2019-07" db="EMBL/GenBank/DDBJ databases">
        <title>Genomics analysis of Aphanomyces spp. identifies a new class of oomycete effector associated with host adaptation.</title>
        <authorList>
            <person name="Gaulin E."/>
        </authorList>
    </citation>
    <scope>NUCLEOTIDE SEQUENCE [LARGE SCALE GENOMIC DNA]</scope>
    <source>
        <strain evidence="4 5">ATCC 201684</strain>
    </source>
</reference>
<keyword evidence="5" id="KW-1185">Reference proteome</keyword>
<accession>A0A6G0XCS3</accession>
<dbReference type="GO" id="GO:0046872">
    <property type="term" value="F:metal ion binding"/>
    <property type="evidence" value="ECO:0007669"/>
    <property type="project" value="UniProtKB-KW"/>
</dbReference>
<gene>
    <name evidence="4" type="ORF">Ae201684_005930</name>
</gene>
<evidence type="ECO:0000256" key="2">
    <source>
        <dbReference type="ARBA" id="ARBA00022723"/>
    </source>
</evidence>
<dbReference type="InterPro" id="IPR027806">
    <property type="entry name" value="HARBI1_dom"/>
</dbReference>
<dbReference type="Pfam" id="PF13359">
    <property type="entry name" value="DDE_Tnp_4"/>
    <property type="match status" value="1"/>
</dbReference>
<name>A0A6G0XCS3_9STRA</name>
<organism evidence="4 5">
    <name type="scientific">Aphanomyces euteiches</name>
    <dbReference type="NCBI Taxonomy" id="100861"/>
    <lineage>
        <taxon>Eukaryota</taxon>
        <taxon>Sar</taxon>
        <taxon>Stramenopiles</taxon>
        <taxon>Oomycota</taxon>
        <taxon>Saprolegniomycetes</taxon>
        <taxon>Saprolegniales</taxon>
        <taxon>Verrucalvaceae</taxon>
        <taxon>Aphanomyces</taxon>
    </lineage>
</organism>
<feature type="domain" description="DDE Tnp4" evidence="3">
    <location>
        <begin position="60"/>
        <end position="197"/>
    </location>
</feature>
<dbReference type="EMBL" id="VJMJ01000079">
    <property type="protein sequence ID" value="KAF0737934.1"/>
    <property type="molecule type" value="Genomic_DNA"/>
</dbReference>